<name>A0A2G8K4P7_STIJA</name>
<dbReference type="PANTHER" id="PTHR13615">
    <property type="entry name" value="GLYCOSYLTRANSFERASE-LIKE 1"/>
    <property type="match status" value="1"/>
</dbReference>
<reference evidence="9 10" key="1">
    <citation type="journal article" date="2017" name="PLoS Biol.">
        <title>The sea cucumber genome provides insights into morphological evolution and visceral regeneration.</title>
        <authorList>
            <person name="Zhang X."/>
            <person name="Sun L."/>
            <person name="Yuan J."/>
            <person name="Sun Y."/>
            <person name="Gao Y."/>
            <person name="Zhang L."/>
            <person name="Li S."/>
            <person name="Dai H."/>
            <person name="Hamel J.F."/>
            <person name="Liu C."/>
            <person name="Yu Y."/>
            <person name="Liu S."/>
            <person name="Lin W."/>
            <person name="Guo K."/>
            <person name="Jin S."/>
            <person name="Xu P."/>
            <person name="Storey K.B."/>
            <person name="Huan P."/>
            <person name="Zhang T."/>
            <person name="Zhou Y."/>
            <person name="Zhang J."/>
            <person name="Lin C."/>
            <person name="Li X."/>
            <person name="Xing L."/>
            <person name="Huo D."/>
            <person name="Sun M."/>
            <person name="Wang L."/>
            <person name="Mercier A."/>
            <person name="Li F."/>
            <person name="Yang H."/>
            <person name="Xiang J."/>
        </authorList>
    </citation>
    <scope>NUCLEOTIDE SEQUENCE [LARGE SCALE GENOMIC DNA]</scope>
    <source>
        <strain evidence="9">Shaxun</strain>
        <tissue evidence="9">Muscle</tissue>
    </source>
</reference>
<evidence type="ECO:0000313" key="9">
    <source>
        <dbReference type="EMBL" id="PIK42996.1"/>
    </source>
</evidence>
<dbReference type="InterPro" id="IPR051862">
    <property type="entry name" value="GT-like_domain_containing_1"/>
</dbReference>
<evidence type="ECO:0000256" key="7">
    <source>
        <dbReference type="SAM" id="MobiDB-lite"/>
    </source>
</evidence>
<gene>
    <name evidence="9" type="ORF">BSL78_20140</name>
</gene>
<evidence type="ECO:0000256" key="2">
    <source>
        <dbReference type="ARBA" id="ARBA00022676"/>
    </source>
</evidence>
<dbReference type="PANTHER" id="PTHR13615:SF3">
    <property type="entry name" value="GLYCOSYLTRANSFERASE-LIKE DOMAIN-CONTAINING PROTEIN 1"/>
    <property type="match status" value="1"/>
</dbReference>
<dbReference type="EMBL" id="MRZV01000885">
    <property type="protein sequence ID" value="PIK42996.1"/>
    <property type="molecule type" value="Genomic_DNA"/>
</dbReference>
<comment type="caution">
    <text evidence="9">The sequence shown here is derived from an EMBL/GenBank/DDBJ whole genome shotgun (WGS) entry which is preliminary data.</text>
</comment>
<evidence type="ECO:0000256" key="5">
    <source>
        <dbReference type="ARBA" id="ARBA00044539"/>
    </source>
</evidence>
<feature type="compositionally biased region" description="Basic and acidic residues" evidence="7">
    <location>
        <begin position="256"/>
        <end position="267"/>
    </location>
</feature>
<evidence type="ECO:0000256" key="3">
    <source>
        <dbReference type="ARBA" id="ARBA00022679"/>
    </source>
</evidence>
<feature type="region of interest" description="Disordered" evidence="7">
    <location>
        <begin position="193"/>
        <end position="214"/>
    </location>
</feature>
<evidence type="ECO:0000256" key="4">
    <source>
        <dbReference type="ARBA" id="ARBA00044517"/>
    </source>
</evidence>
<dbReference type="STRING" id="307972.A0A2G8K4P7"/>
<comment type="similarity">
    <text evidence="1">Belongs to the glycosyltransferase group 1 family. Glycosyltransferase 4 subfamily.</text>
</comment>
<evidence type="ECO:0000256" key="1">
    <source>
        <dbReference type="ARBA" id="ARBA00009481"/>
    </source>
</evidence>
<keyword evidence="2" id="KW-0328">Glycosyltransferase</keyword>
<dbReference type="InterPro" id="IPR022701">
    <property type="entry name" value="QTMAN_N"/>
</dbReference>
<dbReference type="EC" id="2.4.1.110" evidence="4"/>
<evidence type="ECO:0000259" key="8">
    <source>
        <dbReference type="Pfam" id="PF12038"/>
    </source>
</evidence>
<accession>A0A2G8K4P7</accession>
<dbReference type="GO" id="GO:0016438">
    <property type="term" value="F:tRNA-queuosine(34) beta-mannosyltransferase activity"/>
    <property type="evidence" value="ECO:0007669"/>
    <property type="project" value="UniProtKB-EC"/>
</dbReference>
<dbReference type="AlphaFoldDB" id="A0A2G8K4P7"/>
<comment type="catalytic activity">
    <reaction evidence="6">
        <text>queuosine(34) in tRNA(Asp) + GDP-alpha-D-mannose = O-4''-alpha-D-mannosylqueuosine(34) in tRNA(Asp) + GDP + H(+)</text>
        <dbReference type="Rhea" id="RHEA:12885"/>
        <dbReference type="Rhea" id="RHEA-COMP:18572"/>
        <dbReference type="Rhea" id="RHEA-COMP:18581"/>
        <dbReference type="ChEBI" id="CHEBI:15378"/>
        <dbReference type="ChEBI" id="CHEBI:57527"/>
        <dbReference type="ChEBI" id="CHEBI:58189"/>
        <dbReference type="ChEBI" id="CHEBI:194431"/>
        <dbReference type="ChEBI" id="CHEBI:194442"/>
        <dbReference type="EC" id="2.4.1.110"/>
    </reaction>
    <physiologicalReaction direction="left-to-right" evidence="6">
        <dbReference type="Rhea" id="RHEA:12886"/>
    </physiologicalReaction>
</comment>
<sequence length="278" mass="31707">MEKVLVIEPFSVDSHKLLVDFLEDKFETVIFALPAQKWHWKARTAALYFAQMIPSNQELQCRTLFASSVLNLAELVAMRPDLAGMKKVLYFHENQLVYPVRKQQERDFQYGYNQIISSLVADVVIFNSSYNMSSFLSSIPSFLNLIPDHRPQNIPQQITPKCHVIYLPLPIISFPHDAICSLKEVPTYKAQLQEEQGKSGRRGVSSKGDSYSPVKSKTIVQTSSVTIKPSHIKDDSLKLADVDFISNMQKANSENLHQERESCENENHQAFLNPEEFS</sequence>
<organism evidence="9 10">
    <name type="scientific">Stichopus japonicus</name>
    <name type="common">Sea cucumber</name>
    <dbReference type="NCBI Taxonomy" id="307972"/>
    <lineage>
        <taxon>Eukaryota</taxon>
        <taxon>Metazoa</taxon>
        <taxon>Echinodermata</taxon>
        <taxon>Eleutherozoa</taxon>
        <taxon>Echinozoa</taxon>
        <taxon>Holothuroidea</taxon>
        <taxon>Aspidochirotacea</taxon>
        <taxon>Aspidochirotida</taxon>
        <taxon>Stichopodidae</taxon>
        <taxon>Apostichopus</taxon>
    </lineage>
</organism>
<dbReference type="Proteomes" id="UP000230750">
    <property type="component" value="Unassembled WGS sequence"/>
</dbReference>
<dbReference type="Pfam" id="PF12038">
    <property type="entry name" value="QTMAN_N"/>
    <property type="match status" value="1"/>
</dbReference>
<proteinExistence type="inferred from homology"/>
<keyword evidence="10" id="KW-1185">Reference proteome</keyword>
<feature type="region of interest" description="Disordered" evidence="7">
    <location>
        <begin position="250"/>
        <end position="278"/>
    </location>
</feature>
<keyword evidence="3 9" id="KW-0808">Transferase</keyword>
<evidence type="ECO:0000256" key="6">
    <source>
        <dbReference type="ARBA" id="ARBA00048439"/>
    </source>
</evidence>
<protein>
    <recommendedName>
        <fullName evidence="5">tRNA-queuosine alpha-mannosyltransferase</fullName>
        <ecNumber evidence="4">2.4.1.110</ecNumber>
    </recommendedName>
</protein>
<dbReference type="OrthoDB" id="10032790at2759"/>
<feature type="domain" description="tRNA-queuosine alpha-mannosyltransferase N-terminal" evidence="8">
    <location>
        <begin position="3"/>
        <end position="169"/>
    </location>
</feature>
<evidence type="ECO:0000313" key="10">
    <source>
        <dbReference type="Proteomes" id="UP000230750"/>
    </source>
</evidence>